<dbReference type="EMBL" id="JAMSHJ010000005">
    <property type="protein sequence ID" value="KAI5409456.1"/>
    <property type="molecule type" value="Genomic_DNA"/>
</dbReference>
<dbReference type="Proteomes" id="UP001058974">
    <property type="component" value="Chromosome 5"/>
</dbReference>
<sequence length="139" mass="15971">MAAYPTSNGDIFGEKKGKAVYTDSISLISREGNKDDGGDDKIHVPKHKYDGDIIITPNNESYSYKKEDLTCGSVKEVENYEKDGTLSKRKRKEKETINVEEVEKKLSKKAKEEAEINRIRVEKFLAEAHYNLLHWFDDK</sequence>
<dbReference type="Gramene" id="Psat5g183440.1">
    <property type="protein sequence ID" value="Psat5g183440.1.cds"/>
    <property type="gene ID" value="Psat5g183440"/>
</dbReference>
<dbReference type="OrthoDB" id="852309at2759"/>
<evidence type="ECO:0000313" key="2">
    <source>
        <dbReference type="EMBL" id="KAI5409456.1"/>
    </source>
</evidence>
<dbReference type="Gramene" id="Psat05G0504500-T1">
    <property type="protein sequence ID" value="KAI5409456.1"/>
    <property type="gene ID" value="KIW84_055045"/>
</dbReference>
<evidence type="ECO:0000256" key="1">
    <source>
        <dbReference type="SAM" id="Coils"/>
    </source>
</evidence>
<gene>
    <name evidence="2" type="ORF">KIW84_055045</name>
</gene>
<proteinExistence type="predicted"/>
<name>A0A9D4WZK8_PEA</name>
<feature type="coiled-coil region" evidence="1">
    <location>
        <begin position="92"/>
        <end position="122"/>
    </location>
</feature>
<organism evidence="2 3">
    <name type="scientific">Pisum sativum</name>
    <name type="common">Garden pea</name>
    <name type="synonym">Lathyrus oleraceus</name>
    <dbReference type="NCBI Taxonomy" id="3888"/>
    <lineage>
        <taxon>Eukaryota</taxon>
        <taxon>Viridiplantae</taxon>
        <taxon>Streptophyta</taxon>
        <taxon>Embryophyta</taxon>
        <taxon>Tracheophyta</taxon>
        <taxon>Spermatophyta</taxon>
        <taxon>Magnoliopsida</taxon>
        <taxon>eudicotyledons</taxon>
        <taxon>Gunneridae</taxon>
        <taxon>Pentapetalae</taxon>
        <taxon>rosids</taxon>
        <taxon>fabids</taxon>
        <taxon>Fabales</taxon>
        <taxon>Fabaceae</taxon>
        <taxon>Papilionoideae</taxon>
        <taxon>50 kb inversion clade</taxon>
        <taxon>NPAAA clade</taxon>
        <taxon>Hologalegina</taxon>
        <taxon>IRL clade</taxon>
        <taxon>Fabeae</taxon>
        <taxon>Lathyrus</taxon>
    </lineage>
</organism>
<protein>
    <submittedName>
        <fullName evidence="2">Uncharacterized protein</fullName>
    </submittedName>
</protein>
<keyword evidence="3" id="KW-1185">Reference proteome</keyword>
<accession>A0A9D4WZK8</accession>
<reference evidence="2 3" key="1">
    <citation type="journal article" date="2022" name="Nat. Genet.">
        <title>Improved pea reference genome and pan-genome highlight genomic features and evolutionary characteristics.</title>
        <authorList>
            <person name="Yang T."/>
            <person name="Liu R."/>
            <person name="Luo Y."/>
            <person name="Hu S."/>
            <person name="Wang D."/>
            <person name="Wang C."/>
            <person name="Pandey M.K."/>
            <person name="Ge S."/>
            <person name="Xu Q."/>
            <person name="Li N."/>
            <person name="Li G."/>
            <person name="Huang Y."/>
            <person name="Saxena R.K."/>
            <person name="Ji Y."/>
            <person name="Li M."/>
            <person name="Yan X."/>
            <person name="He Y."/>
            <person name="Liu Y."/>
            <person name="Wang X."/>
            <person name="Xiang C."/>
            <person name="Varshney R.K."/>
            <person name="Ding H."/>
            <person name="Gao S."/>
            <person name="Zong X."/>
        </authorList>
    </citation>
    <scope>NUCLEOTIDE SEQUENCE [LARGE SCALE GENOMIC DNA]</scope>
    <source>
        <strain evidence="2 3">cv. Zhongwan 6</strain>
    </source>
</reference>
<evidence type="ECO:0000313" key="3">
    <source>
        <dbReference type="Proteomes" id="UP001058974"/>
    </source>
</evidence>
<comment type="caution">
    <text evidence="2">The sequence shown here is derived from an EMBL/GenBank/DDBJ whole genome shotgun (WGS) entry which is preliminary data.</text>
</comment>
<dbReference type="AlphaFoldDB" id="A0A9D4WZK8"/>
<keyword evidence="1" id="KW-0175">Coiled coil</keyword>